<keyword evidence="9" id="KW-1185">Reference proteome</keyword>
<dbReference type="Gene3D" id="1.25.10.10">
    <property type="entry name" value="Leucine-rich Repeat Variant"/>
    <property type="match status" value="3"/>
</dbReference>
<feature type="domain" description="MROH2B-like N-terminal HEAT-repeats" evidence="6">
    <location>
        <begin position="195"/>
        <end position="414"/>
    </location>
</feature>
<dbReference type="InterPro" id="IPR045206">
    <property type="entry name" value="Maestro_heat-like_prot"/>
</dbReference>
<proteinExistence type="evidence at protein level"/>
<evidence type="ECO:0000256" key="3">
    <source>
        <dbReference type="SAM" id="MobiDB-lite"/>
    </source>
</evidence>
<reference evidence="8" key="2">
    <citation type="submission" date="2025-08" db="UniProtKB">
        <authorList>
            <consortium name="Ensembl"/>
        </authorList>
    </citation>
    <scope>IDENTIFICATION</scope>
    <source>
        <strain evidence="8">broiler</strain>
    </source>
</reference>
<gene>
    <name evidence="8" type="primary">LOC101749352</name>
</gene>
<feature type="region of interest" description="Disordered" evidence="3">
    <location>
        <begin position="16"/>
        <end position="159"/>
    </location>
</feature>
<feature type="compositionally biased region" description="Basic residues" evidence="3">
    <location>
        <begin position="78"/>
        <end position="90"/>
    </location>
</feature>
<dbReference type="InterPro" id="IPR021133">
    <property type="entry name" value="HEAT_type_2"/>
</dbReference>
<dbReference type="Proteomes" id="UP000000539">
    <property type="component" value="Chromosome 2"/>
</dbReference>
<evidence type="ECO:0000313" key="8">
    <source>
        <dbReference type="Ensembl" id="ENSGALP00010013090.1"/>
    </source>
</evidence>
<dbReference type="GO" id="GO:0170064">
    <property type="term" value="P:lysosome fission"/>
    <property type="evidence" value="ECO:0007669"/>
    <property type="project" value="Ensembl"/>
</dbReference>
<dbReference type="InterPro" id="IPR055406">
    <property type="entry name" value="HEAT_Maestro"/>
</dbReference>
<dbReference type="Ensembl" id="ENSGALT00010022674.1">
    <property type="protein sequence ID" value="ENSGALP00010013090.1"/>
    <property type="gene ID" value="ENSGALG00010009489.1"/>
</dbReference>
<dbReference type="PROSITE" id="PS50077">
    <property type="entry name" value="HEAT_REPEAT"/>
    <property type="match status" value="1"/>
</dbReference>
<feature type="compositionally biased region" description="Gly residues" evidence="3">
    <location>
        <begin position="17"/>
        <end position="35"/>
    </location>
</feature>
<evidence type="ECO:0000259" key="5">
    <source>
        <dbReference type="Pfam" id="PF23210"/>
    </source>
</evidence>
<dbReference type="Pfam" id="PF23210">
    <property type="entry name" value="HEAT_Maestro_2"/>
    <property type="match status" value="1"/>
</dbReference>
<accession>A0A8V0YAY2</accession>
<dbReference type="PANTHER" id="PTHR23120:SF44">
    <property type="entry name" value="MAESTRO HEAT-LIKE REPEAT-CONTAINING PROTEIN FAMILY MEMBER 1"/>
    <property type="match status" value="1"/>
</dbReference>
<evidence type="ECO:0000313" key="9">
    <source>
        <dbReference type="Proteomes" id="UP000000539"/>
    </source>
</evidence>
<dbReference type="InterPro" id="IPR016024">
    <property type="entry name" value="ARM-type_fold"/>
</dbReference>
<evidence type="ECO:0000259" key="7">
    <source>
        <dbReference type="Pfam" id="PF23227"/>
    </source>
</evidence>
<dbReference type="GO" id="GO:0005737">
    <property type="term" value="C:cytoplasm"/>
    <property type="evidence" value="ECO:0000318"/>
    <property type="project" value="GO_Central"/>
</dbReference>
<dbReference type="GO" id="GO:0005765">
    <property type="term" value="C:lysosomal membrane"/>
    <property type="evidence" value="ECO:0007669"/>
    <property type="project" value="Ensembl"/>
</dbReference>
<reference evidence="8" key="3">
    <citation type="submission" date="2025-09" db="UniProtKB">
        <authorList>
            <consortium name="Ensembl"/>
        </authorList>
    </citation>
    <scope>IDENTIFICATION</scope>
    <source>
        <strain evidence="8">broiler</strain>
    </source>
</reference>
<dbReference type="InterPro" id="IPR011989">
    <property type="entry name" value="ARM-like"/>
</dbReference>
<dbReference type="Pfam" id="PF21047">
    <property type="entry name" value="HEAT_Maestro"/>
    <property type="match status" value="1"/>
</dbReference>
<dbReference type="SUPFAM" id="SSF48371">
    <property type="entry name" value="ARM repeat"/>
    <property type="match status" value="2"/>
</dbReference>
<dbReference type="Pfam" id="PF23227">
    <property type="entry name" value="HEAT_MROH2B_C"/>
    <property type="match status" value="1"/>
</dbReference>
<feature type="domain" description="MROH2B-like HEAT-repeats" evidence="5">
    <location>
        <begin position="417"/>
        <end position="1070"/>
    </location>
</feature>
<name>A0A8V0YAY2_CHICK</name>
<dbReference type="InterPro" id="IPR048465">
    <property type="entry name" value="Maestro-like_HEAT"/>
</dbReference>
<dbReference type="GeneTree" id="ENSGT00940000156930"/>
<dbReference type="GlyGen" id="A0A8V0YAY2">
    <property type="glycosylation" value="1 site"/>
</dbReference>
<evidence type="ECO:0000256" key="2">
    <source>
        <dbReference type="PROSITE-ProRule" id="PRU00103"/>
    </source>
</evidence>
<dbReference type="InterPro" id="IPR055408">
    <property type="entry name" value="HEAT_MROH2B-like"/>
</dbReference>
<dbReference type="OrthoDB" id="1884734at2759"/>
<feature type="domain" description="Maestro/Maestro-like HEAT-repeats" evidence="7">
    <location>
        <begin position="1527"/>
        <end position="1798"/>
    </location>
</feature>
<evidence type="ECO:0007829" key="10">
    <source>
        <dbReference type="PeptideAtlas" id="A0A8V0YAY2"/>
    </source>
</evidence>
<evidence type="ECO:0000256" key="1">
    <source>
        <dbReference type="ARBA" id="ARBA00022737"/>
    </source>
</evidence>
<sequence length="1802" mass="198241">MEGGTCVRAHAQIGCRHAGGAGPQKGAGLGNGSGGVDTRKGRGQNPGKGRGLRKGRGQDPEAAVPQERAGPKPGRGGAKTRKRPCLRKGRDRNPEGAGPRPGSGAGSGEGRVPGAPPPPFSADGGDPRNPATPGAVRGKPGTIGTAGAQRWASPGLGGLRTRSIMEARTRRLATTLMDATTDKEPLVQEQIYNALCYLGEAEPEEILHCCDEYLRQHDKLAYPHRVIILKAMETVVKNNISSLDKSTAKVVIFLASNEMTKSKEVVWEWQQAASNVLVAVGQRFINKVMEEVLTKFQPGILPHYFVMQTFSNLAVSNVFGMVPFLNSILGTMLPMLGMAKQDHMKSVFCYALQHFSESIQEYVANLDQAPDPTVRKDTFCNEIFSAYEVLFNSWLQHREPKLRLAVVEALGAMSYLMPGEKLEEQLPKLIPAVLSLYKKHTETFYISKSLCQILEASVDIGSRSLDVQLDALMGTLHPQICAPSDPAVPLTIKNHTEVLRCFTVLACSFPDRVLTFLLPKLESSSERTRVGTLLIMRQIINSAPSQMEIKKPFILSSMKLPLQDSNNKVRRAVVQVISAMAHHGYLEQPGGEAMLEFLVRQCALPSDAPQKQLPDADDPTSDSVRSISVNTLLLLSTTVDRMNNVLWPYLLEFVTPVQFTNALTPICKSLMHLSVKKREEGGNTSLIPYDLNGNLPSPHALTTRLLVVSSRPYTGDGRGAAALRLLHALCCSVHPALEQLWSKRVPLLVERIEENTEKSLHPEEWEEELLLLLQETLAAISDNAWICHFVTEMCRQLNGYNGFPAEKNFLYKCIGTTLGACVSKELVQKQLQELLETARYNEEAEWEGLASCFGMCAINHLEETLAKLEDFVRSDVFKKSVGLFSIFKDRSDHEVEKIKSALILCYGFVAAHAPRELLLSRVEADILRNISQYFSTKDLTLKLCLIRSVAMVSRAVRGSTKCTDFALGRKAELVAQMVEFIKAEPLDSMRTPVRQWAMVTCTHLVLLEPQLNDPDRTELTDACLAGVLALPPLDPLCDRDGDGGDAPYSEELFADTFGALQELLRTLLQRSLTPHGLQDMFAHLGPWIKSSKQHERQRAVELSAALLDFYLGRLNVSTVVPFYNLGVLIALFSPRCSDSVGSVRQRAVDCVYSLLYIQLCYEGFARDHRDEMVEGLKALKRGLEEPDFTVLFRTCTNIAMVIGKRVPPDQLMSLLLAMFEGLADPDKNCSRAATVMINALLKERGAVLQDKVPDIMSIIHSKLQEVDEEHVRKAAQQTVYILAAQHTGVVVSSLLGSTLPFDSHTCAMWRALAAEPGLTAQILEQLLEKVTGDVPYKESRAFLLGGSSERVATPLPMAATCALHEIMSAPESGPAVLGLYAPLFVTLLLRVSCTVGVQLPKSLQGRERKSSSSSNAATSRSLQPCSCAVQTLRAMLARGGSEAVAAAVGSAGGWELMENPERHHEGIAVLAGSMARHAGPRLPLIVKSLIPTLSSAFDSQRVTATAFLAELLSSNVVNDLMLLEGVMDSMTGRQKDPCLLVRVLALRGLGNIAVGAPEKVHKHGAKLLASMVNGMDDRDDPNNLVALEAMTSLSKLLEHLEERDVQAMLLHIAIRIRPFFDSEQPDLRRSSIVLFGNLTKFSEGDCEAFFEQILNGLVTLLLHLQDPKPEVVRACKFALRMCGPNMGCEGLCDMFLNHLREDRSLHYGEFMNNVCKHLMQSYPEMLNRLVLTNLFYFKSTWVDIRAAAPMFIGFLVLHVGEDHCHQVDLEQLISALNLLLKDPVPAVRMKVAETLGRLVRIL</sequence>
<feature type="compositionally biased region" description="Gly residues" evidence="3">
    <location>
        <begin position="99"/>
        <end position="111"/>
    </location>
</feature>
<feature type="domain" description="Maestro-like HEAT-repeats" evidence="4">
    <location>
        <begin position="1094"/>
        <end position="1323"/>
    </location>
</feature>
<evidence type="ECO:0000259" key="4">
    <source>
        <dbReference type="Pfam" id="PF21047"/>
    </source>
</evidence>
<dbReference type="GO" id="GO:0140912">
    <property type="term" value="F:membrane destabilizing activity"/>
    <property type="evidence" value="ECO:0007669"/>
    <property type="project" value="Ensembl"/>
</dbReference>
<feature type="repeat" description="HEAT" evidence="2">
    <location>
        <begin position="1772"/>
        <end position="1802"/>
    </location>
</feature>
<evidence type="ECO:0000259" key="6">
    <source>
        <dbReference type="Pfam" id="PF23221"/>
    </source>
</evidence>
<reference evidence="8" key="1">
    <citation type="submission" date="2020-11" db="EMBL/GenBank/DDBJ databases">
        <title>Gallus gallus (Chicken) genome, bGalGal1, GRCg7b, maternal haplotype autosomes + Z &amp; W.</title>
        <authorList>
            <person name="Warren W."/>
            <person name="Formenti G."/>
            <person name="Fedrigo O."/>
            <person name="Haase B."/>
            <person name="Mountcastle J."/>
            <person name="Balacco J."/>
            <person name="Tracey A."/>
            <person name="Schneider V."/>
            <person name="Okimoto R."/>
            <person name="Cheng H."/>
            <person name="Hawken R."/>
            <person name="Howe K."/>
            <person name="Jarvis E.D."/>
        </authorList>
    </citation>
    <scope>NUCLEOTIDE SEQUENCE [LARGE SCALE GENOMIC DNA]</scope>
    <source>
        <strain evidence="8">Broiler</strain>
    </source>
</reference>
<keyword evidence="10" id="KW-1267">Proteomics identification</keyword>
<dbReference type="PANTHER" id="PTHR23120">
    <property type="entry name" value="MAESTRO-RELATED HEAT DOMAIN-CONTAINING"/>
    <property type="match status" value="1"/>
</dbReference>
<organism evidence="8 9">
    <name type="scientific">Gallus gallus</name>
    <name type="common">Chicken</name>
    <dbReference type="NCBI Taxonomy" id="9031"/>
    <lineage>
        <taxon>Eukaryota</taxon>
        <taxon>Metazoa</taxon>
        <taxon>Chordata</taxon>
        <taxon>Craniata</taxon>
        <taxon>Vertebrata</taxon>
        <taxon>Euteleostomi</taxon>
        <taxon>Archelosauria</taxon>
        <taxon>Archosauria</taxon>
        <taxon>Dinosauria</taxon>
        <taxon>Saurischia</taxon>
        <taxon>Theropoda</taxon>
        <taxon>Coelurosauria</taxon>
        <taxon>Aves</taxon>
        <taxon>Neognathae</taxon>
        <taxon>Galloanserae</taxon>
        <taxon>Galliformes</taxon>
        <taxon>Phasianidae</taxon>
        <taxon>Phasianinae</taxon>
        <taxon>Gallus</taxon>
    </lineage>
</organism>
<protein>
    <submittedName>
        <fullName evidence="8">Maestro heat like repeat family member 1</fullName>
    </submittedName>
</protein>
<dbReference type="InterPro" id="IPR056282">
    <property type="entry name" value="MROH2B-like_N_HEAT"/>
</dbReference>
<dbReference type="Pfam" id="PF23221">
    <property type="entry name" value="HEAT_MROH2B_1st"/>
    <property type="match status" value="1"/>
</dbReference>
<keyword evidence="1" id="KW-0677">Repeat</keyword>